<comment type="caution">
    <text evidence="2">The sequence shown here is derived from an EMBL/GenBank/DDBJ whole genome shotgun (WGS) entry which is preliminary data.</text>
</comment>
<reference evidence="2" key="1">
    <citation type="journal article" date="2019" name="Sci. Rep.">
        <title>Draft genome of Tanacetum cinerariifolium, the natural source of mosquito coil.</title>
        <authorList>
            <person name="Yamashiro T."/>
            <person name="Shiraishi A."/>
            <person name="Satake H."/>
            <person name="Nakayama K."/>
        </authorList>
    </citation>
    <scope>NUCLEOTIDE SEQUENCE</scope>
</reference>
<dbReference type="EMBL" id="BKCJ010005000">
    <property type="protein sequence ID" value="GEU64325.1"/>
    <property type="molecule type" value="Genomic_DNA"/>
</dbReference>
<evidence type="ECO:0000259" key="1">
    <source>
        <dbReference type="Pfam" id="PF07727"/>
    </source>
</evidence>
<dbReference type="CDD" id="cd09272">
    <property type="entry name" value="RNase_HI_RT_Ty1"/>
    <property type="match status" value="1"/>
</dbReference>
<dbReference type="AlphaFoldDB" id="A0A6L2LW10"/>
<name>A0A6L2LW10_TANCI</name>
<dbReference type="InterPro" id="IPR013103">
    <property type="entry name" value="RVT_2"/>
</dbReference>
<feature type="domain" description="Reverse transcriptase Ty1/copia-type" evidence="1">
    <location>
        <begin position="1"/>
        <end position="145"/>
    </location>
</feature>
<sequence length="337" mass="38474">MEQPPGFVDPKFLEHVCKLNKALYGLKQDLRAWFHRLSTFLADNGFTCCRADTSLFVFKRDTCIMYLLVYVDDLILTGNQPYVLTTFITRLDKEFAIKDLGALNYFLGLEATYSTNGLFLNQSKYAKEILTRSNMIDAKPAPTPLGANVFIFSMGDPFLNPTHYCFIVGALQYLTITRPDISYAVNQVRGNLISWNAKKQPTISRSSCESEYRAMDNTAAEIVWITHLLQEMHALPPERPTILCDNRSALFLTQNHVSHKRVKHIDLDYHFVRELVDSSKLHTRFVPSKLLTFYQKSSSPAVRILSKVASSRTTTVSFAGGYYNINFIILHYFSTFV</sequence>
<dbReference type="SUPFAM" id="SSF56672">
    <property type="entry name" value="DNA/RNA polymerases"/>
    <property type="match status" value="1"/>
</dbReference>
<protein>
    <recommendedName>
        <fullName evidence="1">Reverse transcriptase Ty1/copia-type domain-containing protein</fullName>
    </recommendedName>
</protein>
<dbReference type="InterPro" id="IPR043502">
    <property type="entry name" value="DNA/RNA_pol_sf"/>
</dbReference>
<dbReference type="PANTHER" id="PTHR11439:SF455">
    <property type="entry name" value="RLK (RECEPTOR-LIKE PROTEIN KINASE) 8, PUTATIVE-RELATED"/>
    <property type="match status" value="1"/>
</dbReference>
<dbReference type="Pfam" id="PF07727">
    <property type="entry name" value="RVT_2"/>
    <property type="match status" value="1"/>
</dbReference>
<proteinExistence type="predicted"/>
<gene>
    <name evidence="2" type="ORF">Tci_036303</name>
</gene>
<accession>A0A6L2LW10</accession>
<dbReference type="PANTHER" id="PTHR11439">
    <property type="entry name" value="GAG-POL-RELATED RETROTRANSPOSON"/>
    <property type="match status" value="1"/>
</dbReference>
<organism evidence="2">
    <name type="scientific">Tanacetum cinerariifolium</name>
    <name type="common">Dalmatian daisy</name>
    <name type="synonym">Chrysanthemum cinerariifolium</name>
    <dbReference type="NCBI Taxonomy" id="118510"/>
    <lineage>
        <taxon>Eukaryota</taxon>
        <taxon>Viridiplantae</taxon>
        <taxon>Streptophyta</taxon>
        <taxon>Embryophyta</taxon>
        <taxon>Tracheophyta</taxon>
        <taxon>Spermatophyta</taxon>
        <taxon>Magnoliopsida</taxon>
        <taxon>eudicotyledons</taxon>
        <taxon>Gunneridae</taxon>
        <taxon>Pentapetalae</taxon>
        <taxon>asterids</taxon>
        <taxon>campanulids</taxon>
        <taxon>Asterales</taxon>
        <taxon>Asteraceae</taxon>
        <taxon>Asteroideae</taxon>
        <taxon>Anthemideae</taxon>
        <taxon>Anthemidinae</taxon>
        <taxon>Tanacetum</taxon>
    </lineage>
</organism>
<evidence type="ECO:0000313" key="2">
    <source>
        <dbReference type="EMBL" id="GEU64325.1"/>
    </source>
</evidence>